<reference evidence="2 3" key="1">
    <citation type="journal article" date="2023" name="Plants (Basel)">
        <title>Bridging the Gap: Combining Genomics and Transcriptomics Approaches to Understand Stylosanthes scabra, an Orphan Legume from the Brazilian Caatinga.</title>
        <authorList>
            <person name="Ferreira-Neto J.R.C."/>
            <person name="da Silva M.D."/>
            <person name="Binneck E."/>
            <person name="de Melo N.F."/>
            <person name="da Silva R.H."/>
            <person name="de Melo A.L.T.M."/>
            <person name="Pandolfi V."/>
            <person name="Bustamante F.O."/>
            <person name="Brasileiro-Vidal A.C."/>
            <person name="Benko-Iseppon A.M."/>
        </authorList>
    </citation>
    <scope>NUCLEOTIDE SEQUENCE [LARGE SCALE GENOMIC DNA]</scope>
    <source>
        <tissue evidence="2">Leaves</tissue>
    </source>
</reference>
<proteinExistence type="predicted"/>
<gene>
    <name evidence="2" type="ORF">PIB30_089794</name>
</gene>
<protein>
    <submittedName>
        <fullName evidence="2">Uncharacterized protein</fullName>
    </submittedName>
</protein>
<evidence type="ECO:0000313" key="3">
    <source>
        <dbReference type="Proteomes" id="UP001341840"/>
    </source>
</evidence>
<name>A0ABU6SWI0_9FABA</name>
<accession>A0ABU6SWI0</accession>
<dbReference type="EMBL" id="JASCZI010062112">
    <property type="protein sequence ID" value="MED6140083.1"/>
    <property type="molecule type" value="Genomic_DNA"/>
</dbReference>
<organism evidence="2 3">
    <name type="scientific">Stylosanthes scabra</name>
    <dbReference type="NCBI Taxonomy" id="79078"/>
    <lineage>
        <taxon>Eukaryota</taxon>
        <taxon>Viridiplantae</taxon>
        <taxon>Streptophyta</taxon>
        <taxon>Embryophyta</taxon>
        <taxon>Tracheophyta</taxon>
        <taxon>Spermatophyta</taxon>
        <taxon>Magnoliopsida</taxon>
        <taxon>eudicotyledons</taxon>
        <taxon>Gunneridae</taxon>
        <taxon>Pentapetalae</taxon>
        <taxon>rosids</taxon>
        <taxon>fabids</taxon>
        <taxon>Fabales</taxon>
        <taxon>Fabaceae</taxon>
        <taxon>Papilionoideae</taxon>
        <taxon>50 kb inversion clade</taxon>
        <taxon>dalbergioids sensu lato</taxon>
        <taxon>Dalbergieae</taxon>
        <taxon>Pterocarpus clade</taxon>
        <taxon>Stylosanthes</taxon>
    </lineage>
</organism>
<keyword evidence="3" id="KW-1185">Reference proteome</keyword>
<evidence type="ECO:0000313" key="2">
    <source>
        <dbReference type="EMBL" id="MED6140083.1"/>
    </source>
</evidence>
<sequence length="56" mass="6238">GPLGSGENGTKEIHGGIEAAWWSLMVEVNGRTATTRRLKPKAKQRKRVCRRKHVGK</sequence>
<comment type="caution">
    <text evidence="2">The sequence shown here is derived from an EMBL/GenBank/DDBJ whole genome shotgun (WGS) entry which is preliminary data.</text>
</comment>
<feature type="region of interest" description="Disordered" evidence="1">
    <location>
        <begin position="36"/>
        <end position="56"/>
    </location>
</feature>
<dbReference type="Proteomes" id="UP001341840">
    <property type="component" value="Unassembled WGS sequence"/>
</dbReference>
<evidence type="ECO:0000256" key="1">
    <source>
        <dbReference type="SAM" id="MobiDB-lite"/>
    </source>
</evidence>
<feature type="non-terminal residue" evidence="2">
    <location>
        <position position="1"/>
    </location>
</feature>